<dbReference type="EMBL" id="ML995493">
    <property type="protein sequence ID" value="KAF2139477.1"/>
    <property type="molecule type" value="Genomic_DNA"/>
</dbReference>
<dbReference type="GeneID" id="54293654"/>
<gene>
    <name evidence="2" type="ORF">K452DRAFT_210264</name>
</gene>
<sequence>SYAEAVTQGAPKETPRPKHKATAYKTLKAQDLKEKDNRLFIRLPPDHPARNHQPFAIKAAIITQLDLVKDTIREVQHVKSGITIVPSGKAA</sequence>
<protein>
    <submittedName>
        <fullName evidence="2">Uncharacterized protein</fullName>
    </submittedName>
</protein>
<dbReference type="OrthoDB" id="5427262at2759"/>
<feature type="non-terminal residue" evidence="2">
    <location>
        <position position="1"/>
    </location>
</feature>
<evidence type="ECO:0000256" key="1">
    <source>
        <dbReference type="SAM" id="MobiDB-lite"/>
    </source>
</evidence>
<reference evidence="2" key="1">
    <citation type="journal article" date="2020" name="Stud. Mycol.">
        <title>101 Dothideomycetes genomes: a test case for predicting lifestyles and emergence of pathogens.</title>
        <authorList>
            <person name="Haridas S."/>
            <person name="Albert R."/>
            <person name="Binder M."/>
            <person name="Bloem J."/>
            <person name="Labutti K."/>
            <person name="Salamov A."/>
            <person name="Andreopoulos B."/>
            <person name="Baker S."/>
            <person name="Barry K."/>
            <person name="Bills G."/>
            <person name="Bluhm B."/>
            <person name="Cannon C."/>
            <person name="Castanera R."/>
            <person name="Culley D."/>
            <person name="Daum C."/>
            <person name="Ezra D."/>
            <person name="Gonzalez J."/>
            <person name="Henrissat B."/>
            <person name="Kuo A."/>
            <person name="Liang C."/>
            <person name="Lipzen A."/>
            <person name="Lutzoni F."/>
            <person name="Magnuson J."/>
            <person name="Mondo S."/>
            <person name="Nolan M."/>
            <person name="Ohm R."/>
            <person name="Pangilinan J."/>
            <person name="Park H.-J."/>
            <person name="Ramirez L."/>
            <person name="Alfaro M."/>
            <person name="Sun H."/>
            <person name="Tritt A."/>
            <person name="Yoshinaga Y."/>
            <person name="Zwiers L.-H."/>
            <person name="Turgeon B."/>
            <person name="Goodwin S."/>
            <person name="Spatafora J."/>
            <person name="Crous P."/>
            <person name="Grigoriev I."/>
        </authorList>
    </citation>
    <scope>NUCLEOTIDE SEQUENCE</scope>
    <source>
        <strain evidence="2">CBS 121167</strain>
    </source>
</reference>
<name>A0A6A6B9A3_9PEZI</name>
<dbReference type="AlphaFoldDB" id="A0A6A6B9A3"/>
<feature type="region of interest" description="Disordered" evidence="1">
    <location>
        <begin position="1"/>
        <end position="23"/>
    </location>
</feature>
<organism evidence="2 3">
    <name type="scientific">Aplosporella prunicola CBS 121167</name>
    <dbReference type="NCBI Taxonomy" id="1176127"/>
    <lineage>
        <taxon>Eukaryota</taxon>
        <taxon>Fungi</taxon>
        <taxon>Dikarya</taxon>
        <taxon>Ascomycota</taxon>
        <taxon>Pezizomycotina</taxon>
        <taxon>Dothideomycetes</taxon>
        <taxon>Dothideomycetes incertae sedis</taxon>
        <taxon>Botryosphaeriales</taxon>
        <taxon>Aplosporellaceae</taxon>
        <taxon>Aplosporella</taxon>
    </lineage>
</organism>
<dbReference type="RefSeq" id="XP_033395190.1">
    <property type="nucleotide sequence ID" value="XM_033536158.1"/>
</dbReference>
<keyword evidence="3" id="KW-1185">Reference proteome</keyword>
<dbReference type="Proteomes" id="UP000799438">
    <property type="component" value="Unassembled WGS sequence"/>
</dbReference>
<feature type="non-terminal residue" evidence="2">
    <location>
        <position position="91"/>
    </location>
</feature>
<accession>A0A6A6B9A3</accession>
<proteinExistence type="predicted"/>
<evidence type="ECO:0000313" key="3">
    <source>
        <dbReference type="Proteomes" id="UP000799438"/>
    </source>
</evidence>
<evidence type="ECO:0000313" key="2">
    <source>
        <dbReference type="EMBL" id="KAF2139477.1"/>
    </source>
</evidence>